<evidence type="ECO:0000256" key="2">
    <source>
        <dbReference type="PIRSR" id="PIRSR601952-1"/>
    </source>
</evidence>
<keyword evidence="3" id="KW-0460">Magnesium</keyword>
<feature type="binding site" evidence="3">
    <location>
        <position position="349"/>
    </location>
    <ligand>
        <name>Zn(2+)</name>
        <dbReference type="ChEBI" id="CHEBI:29105"/>
        <label>1</label>
    </ligand>
</feature>
<feature type="binding site" evidence="3">
    <location>
        <position position="350"/>
    </location>
    <ligand>
        <name>Zn(2+)</name>
        <dbReference type="ChEBI" id="CHEBI:29105"/>
        <label>2</label>
    </ligand>
</feature>
<feature type="binding site" evidence="3">
    <location>
        <position position="35"/>
    </location>
    <ligand>
        <name>Mg(2+)</name>
        <dbReference type="ChEBI" id="CHEBI:18420"/>
    </ligand>
</feature>
<dbReference type="AlphaFoldDB" id="A0A9Q3ULT6"/>
<evidence type="ECO:0000256" key="4">
    <source>
        <dbReference type="RuleBase" id="RU003946"/>
    </source>
</evidence>
<comment type="caution">
    <text evidence="6">The sequence shown here is derived from an EMBL/GenBank/DDBJ whole genome shotgun (WGS) entry which is preliminary data.</text>
</comment>
<comment type="cofactor">
    <cofactor evidence="3">
        <name>Zn(2+)</name>
        <dbReference type="ChEBI" id="CHEBI:29105"/>
    </cofactor>
    <text evidence="3">Binds 2 Zn(2+) ions.</text>
</comment>
<feature type="chain" id="PRO_5040295584" evidence="5">
    <location>
        <begin position="25"/>
        <end position="468"/>
    </location>
</feature>
<sequence length="468" mass="49170">MKASIIGGALICCAAALGTQNAAAEAKNIIFFLGDGMGPVTQTAARIYAGEKLGLEVPESHKLAMEQLPYAARIKTYSEDAQTTDSAPGMASYMTGMKSKNEVISMTPDTNPNDANGNPYQTNGDSTCPASGNGERAQTLLEILKARGYGTGVVSTTRITHATPATTYAHICNRNAENTIAAQMVPGGEGYNGELGDDGIDVILGGGRRHFLPTTDGGRRTDGRDLLVEMQDAGYTYVSTGSELAGVNLAGTDKLFGIFNSSDLNYELDRVNGDLNEPSLADMTGAAIDILSRNQDGYFLMVEGGRIDHALHGTNAKRALEDTLAFDEAIATAVSKVNLDDTLIVVTADHDHVMAFNGYSKIGNPVLGLLKEYRGGELALDAQGKPFTTLVFGNGGGPREANRATLTESEVLEDDYLQEVGVRLGGPGSETHGGGDIRLTAGGAGSERFKGTLDNIEVFGLIEDAMGL</sequence>
<dbReference type="RefSeq" id="WP_204427418.1">
    <property type="nucleotide sequence ID" value="NZ_ARXL01000004.1"/>
</dbReference>
<dbReference type="InterPro" id="IPR017850">
    <property type="entry name" value="Alkaline_phosphatase_core_sf"/>
</dbReference>
<dbReference type="Gene3D" id="3.40.720.10">
    <property type="entry name" value="Alkaline Phosphatase, subunit A"/>
    <property type="match status" value="1"/>
</dbReference>
<evidence type="ECO:0000313" key="6">
    <source>
        <dbReference type="EMBL" id="MCC4307839.1"/>
    </source>
</evidence>
<proteinExistence type="inferred from homology"/>
<name>A0A9Q3ULT6_9GAMM</name>
<dbReference type="CDD" id="cd16012">
    <property type="entry name" value="ALP"/>
    <property type="match status" value="1"/>
</dbReference>
<dbReference type="Proteomes" id="UP001108027">
    <property type="component" value="Unassembled WGS sequence"/>
</dbReference>
<dbReference type="SUPFAM" id="SSF53649">
    <property type="entry name" value="Alkaline phosphatase-like"/>
    <property type="match status" value="1"/>
</dbReference>
<keyword evidence="6" id="KW-0378">Hydrolase</keyword>
<evidence type="ECO:0000256" key="3">
    <source>
        <dbReference type="PIRSR" id="PIRSR601952-2"/>
    </source>
</evidence>
<dbReference type="GO" id="GO:0004035">
    <property type="term" value="F:alkaline phosphatase activity"/>
    <property type="evidence" value="ECO:0007669"/>
    <property type="project" value="UniProtKB-EC"/>
</dbReference>
<comment type="cofactor">
    <cofactor evidence="3">
        <name>Mg(2+)</name>
        <dbReference type="ChEBI" id="CHEBI:18420"/>
    </cofactor>
    <text evidence="3">Binds 1 Mg(2+) ion.</text>
</comment>
<dbReference type="PANTHER" id="PTHR11596:SF5">
    <property type="entry name" value="ALKALINE PHOSPHATASE"/>
    <property type="match status" value="1"/>
</dbReference>
<dbReference type="SMART" id="SM00098">
    <property type="entry name" value="alkPPc"/>
    <property type="match status" value="1"/>
</dbReference>
<gene>
    <name evidence="6" type="ORF">LL252_04565</name>
</gene>
<keyword evidence="1" id="KW-0597">Phosphoprotein</keyword>
<dbReference type="EMBL" id="JAJGNA010000003">
    <property type="protein sequence ID" value="MCC4307839.1"/>
    <property type="molecule type" value="Genomic_DNA"/>
</dbReference>
<feature type="binding site" evidence="3">
    <location>
        <position position="308"/>
    </location>
    <ligand>
        <name>Zn(2+)</name>
        <dbReference type="ChEBI" id="CHEBI:29105"/>
        <label>2</label>
    </ligand>
</feature>
<keyword evidence="3" id="KW-0862">Zinc</keyword>
<feature type="binding site" evidence="3">
    <location>
        <position position="432"/>
    </location>
    <ligand>
        <name>Zn(2+)</name>
        <dbReference type="ChEBI" id="CHEBI:29105"/>
        <label>2</label>
    </ligand>
</feature>
<feature type="binding site" evidence="3">
    <location>
        <position position="35"/>
    </location>
    <ligand>
        <name>Zn(2+)</name>
        <dbReference type="ChEBI" id="CHEBI:29105"/>
        <label>2</label>
    </ligand>
</feature>
<keyword evidence="7" id="KW-1185">Reference proteome</keyword>
<dbReference type="PRINTS" id="PR00113">
    <property type="entry name" value="ALKPHPHTASE"/>
</dbReference>
<dbReference type="GO" id="GO:0046872">
    <property type="term" value="F:metal ion binding"/>
    <property type="evidence" value="ECO:0007669"/>
    <property type="project" value="UniProtKB-KW"/>
</dbReference>
<feature type="binding site" evidence="3">
    <location>
        <position position="312"/>
    </location>
    <ligand>
        <name>Zn(2+)</name>
        <dbReference type="ChEBI" id="CHEBI:29105"/>
        <label>2</label>
    </ligand>
</feature>
<dbReference type="Pfam" id="PF00245">
    <property type="entry name" value="Alk_phosphatase"/>
    <property type="match status" value="1"/>
</dbReference>
<feature type="active site" description="Phosphoserine intermediate" evidence="2">
    <location>
        <position position="86"/>
    </location>
</feature>
<feature type="binding site" evidence="3">
    <location>
        <position position="163"/>
    </location>
    <ligand>
        <name>Mg(2+)</name>
        <dbReference type="ChEBI" id="CHEBI:18420"/>
    </ligand>
</feature>
<protein>
    <submittedName>
        <fullName evidence="6">Alkaline phosphatase</fullName>
        <ecNumber evidence="6">3.1.3.1</ecNumber>
    </submittedName>
</protein>
<dbReference type="InterPro" id="IPR001952">
    <property type="entry name" value="Alkaline_phosphatase"/>
</dbReference>
<dbReference type="PANTHER" id="PTHR11596">
    <property type="entry name" value="ALKALINE PHOSPHATASE"/>
    <property type="match status" value="1"/>
</dbReference>
<accession>A0A9Q3ULT6</accession>
<evidence type="ECO:0000256" key="5">
    <source>
        <dbReference type="SAM" id="SignalP"/>
    </source>
</evidence>
<reference evidence="6" key="1">
    <citation type="submission" date="2021-10" db="EMBL/GenBank/DDBJ databases">
        <title>The diversity and Nitrogen Metabolism of Culturable Nitrate-Utilizing Bacteria Within the Oxygen Minimum Zone of the Changjiang (Yangtze River)Estuary.</title>
        <authorList>
            <person name="Zhang D."/>
            <person name="Zheng J."/>
            <person name="Liu S."/>
            <person name="He W."/>
        </authorList>
    </citation>
    <scope>NUCLEOTIDE SEQUENCE</scope>
    <source>
        <strain evidence="6">FXH-223</strain>
    </source>
</reference>
<organism evidence="6 7">
    <name type="scientific">Alloalcanivorax marinus</name>
    <dbReference type="NCBI Taxonomy" id="1177169"/>
    <lineage>
        <taxon>Bacteria</taxon>
        <taxon>Pseudomonadati</taxon>
        <taxon>Pseudomonadota</taxon>
        <taxon>Gammaproteobacteria</taxon>
        <taxon>Oceanospirillales</taxon>
        <taxon>Alcanivoracaceae</taxon>
        <taxon>Alloalcanivorax</taxon>
    </lineage>
</organism>
<evidence type="ECO:0000313" key="7">
    <source>
        <dbReference type="Proteomes" id="UP001108027"/>
    </source>
</evidence>
<feature type="signal peptide" evidence="5">
    <location>
        <begin position="1"/>
        <end position="24"/>
    </location>
</feature>
<evidence type="ECO:0000256" key="1">
    <source>
        <dbReference type="ARBA" id="ARBA00022553"/>
    </source>
</evidence>
<keyword evidence="5" id="KW-0732">Signal</keyword>
<keyword evidence="3" id="KW-0479">Metal-binding</keyword>
<dbReference type="EC" id="3.1.3.1" evidence="6"/>
<feature type="binding site" evidence="3">
    <location>
        <position position="303"/>
    </location>
    <ligand>
        <name>Mg(2+)</name>
        <dbReference type="ChEBI" id="CHEBI:18420"/>
    </ligand>
</feature>
<feature type="binding site" evidence="3">
    <location>
        <position position="161"/>
    </location>
    <ligand>
        <name>Mg(2+)</name>
        <dbReference type="ChEBI" id="CHEBI:18420"/>
    </ligand>
</feature>
<comment type="similarity">
    <text evidence="4">Belongs to the alkaline phosphatase family.</text>
</comment>